<dbReference type="InterPro" id="IPR023365">
    <property type="entry name" value="Sortase_dom-sf"/>
</dbReference>
<evidence type="ECO:0000313" key="3">
    <source>
        <dbReference type="Proteomes" id="UP000230790"/>
    </source>
</evidence>
<dbReference type="EMBL" id="PGTN01000044">
    <property type="protein sequence ID" value="PJF47541.1"/>
    <property type="molecule type" value="Genomic_DNA"/>
</dbReference>
<protein>
    <recommendedName>
        <fullName evidence="4">Sortase</fullName>
    </recommendedName>
</protein>
<keyword evidence="1" id="KW-0378">Hydrolase</keyword>
<dbReference type="Gene3D" id="2.40.260.10">
    <property type="entry name" value="Sortase"/>
    <property type="match status" value="1"/>
</dbReference>
<comment type="caution">
    <text evidence="2">The sequence shown here is derived from an EMBL/GenBank/DDBJ whole genome shotgun (WGS) entry which is preliminary data.</text>
</comment>
<reference evidence="2 3" key="1">
    <citation type="submission" date="2017-11" db="EMBL/GenBank/DDBJ databases">
        <title>Evolution of Phototrophy in the Chloroflexi Phylum Driven by Horizontal Gene Transfer.</title>
        <authorList>
            <person name="Ward L.M."/>
            <person name="Hemp J."/>
            <person name="Shih P.M."/>
            <person name="Mcglynn S.E."/>
            <person name="Fischer W."/>
        </authorList>
    </citation>
    <scope>NUCLEOTIDE SEQUENCE [LARGE SCALE GENOMIC DNA]</scope>
    <source>
        <strain evidence="2">JP3_7</strain>
    </source>
</reference>
<sequence>MLRPNVRRGIAWSASVALIALGAAIFAGVADMPAAASRRVLPAQGSQVSQEFAGLSSAAAVYPVPERIWIDKLKVNARIQPVGPGKRVGVGVVEWTAPNNQNVGWHDYSGRLGEGKNIVLNGHNNIYGSVFRKLYTLQPGDEIRLGAGDRQVIYRVREVKILRERDQPLAVRIANAQYIQPMNDDRLTLVSCWPEWSNTHRVIVIAHPVAED</sequence>
<name>A0A2M8QCL2_9CHLR</name>
<gene>
    <name evidence="2" type="ORF">CUN48_08055</name>
</gene>
<dbReference type="CDD" id="cd00004">
    <property type="entry name" value="Sortase"/>
    <property type="match status" value="1"/>
</dbReference>
<dbReference type="Proteomes" id="UP000230790">
    <property type="component" value="Unassembled WGS sequence"/>
</dbReference>
<dbReference type="GO" id="GO:0016787">
    <property type="term" value="F:hydrolase activity"/>
    <property type="evidence" value="ECO:0007669"/>
    <property type="project" value="UniProtKB-KW"/>
</dbReference>
<dbReference type="SUPFAM" id="SSF63817">
    <property type="entry name" value="Sortase"/>
    <property type="match status" value="1"/>
</dbReference>
<dbReference type="Pfam" id="PF04203">
    <property type="entry name" value="Sortase"/>
    <property type="match status" value="1"/>
</dbReference>
<accession>A0A2M8QCL2</accession>
<proteinExistence type="predicted"/>
<evidence type="ECO:0000313" key="2">
    <source>
        <dbReference type="EMBL" id="PJF47541.1"/>
    </source>
</evidence>
<dbReference type="InterPro" id="IPR005754">
    <property type="entry name" value="Sortase"/>
</dbReference>
<evidence type="ECO:0000256" key="1">
    <source>
        <dbReference type="ARBA" id="ARBA00022801"/>
    </source>
</evidence>
<organism evidence="2 3">
    <name type="scientific">Candidatus Thermofonsia Clade 3 bacterium</name>
    <dbReference type="NCBI Taxonomy" id="2364212"/>
    <lineage>
        <taxon>Bacteria</taxon>
        <taxon>Bacillati</taxon>
        <taxon>Chloroflexota</taxon>
        <taxon>Candidatus Thermofontia</taxon>
        <taxon>Candidatus Thermofonsia Clade 3</taxon>
    </lineage>
</organism>
<evidence type="ECO:0008006" key="4">
    <source>
        <dbReference type="Google" id="ProtNLM"/>
    </source>
</evidence>
<dbReference type="AlphaFoldDB" id="A0A2M8QCL2"/>